<evidence type="ECO:0000313" key="2">
    <source>
        <dbReference type="Proteomes" id="UP001189915"/>
    </source>
</evidence>
<comment type="caution">
    <text evidence="1">The sequence shown here is derived from an EMBL/GenBank/DDBJ whole genome shotgun (WGS) entry which is preliminary data.</text>
</comment>
<accession>A0AAD2AWE6</accession>
<evidence type="ECO:0008006" key="3">
    <source>
        <dbReference type="Google" id="ProtNLM"/>
    </source>
</evidence>
<sequence length="99" mass="11183">MEKLVRDRIPHIMREAGVPAIIRYIDQHDRLRWLYEKLVEEVGELQAASSLDECADVLEVLRSIAALLGHTLDEVIKAADVKRDARGAFDDGCILTVKE</sequence>
<dbReference type="InterPro" id="IPR038735">
    <property type="entry name" value="MSMEG_1276-like_NTP-PPase_dom"/>
</dbReference>
<evidence type="ECO:0000313" key="1">
    <source>
        <dbReference type="EMBL" id="CAJ0693305.1"/>
    </source>
</evidence>
<dbReference type="AlphaFoldDB" id="A0AAD2AWE6"/>
<keyword evidence="2" id="KW-1185">Reference proteome</keyword>
<gene>
    <name evidence="1" type="ORF">LMG18091_01759</name>
</gene>
<organism evidence="1 2">
    <name type="scientific">Ralstonia wenshanensis</name>
    <dbReference type="NCBI Taxonomy" id="2842456"/>
    <lineage>
        <taxon>Bacteria</taxon>
        <taxon>Pseudomonadati</taxon>
        <taxon>Pseudomonadota</taxon>
        <taxon>Betaproteobacteria</taxon>
        <taxon>Burkholderiales</taxon>
        <taxon>Burkholderiaceae</taxon>
        <taxon>Ralstonia</taxon>
    </lineage>
</organism>
<dbReference type="SUPFAM" id="SSF101386">
    <property type="entry name" value="all-alpha NTP pyrophosphatases"/>
    <property type="match status" value="1"/>
</dbReference>
<protein>
    <recommendedName>
        <fullName evidence="3">Phosphoribosyl-ATP pyrophosphohydrolase</fullName>
    </recommendedName>
</protein>
<name>A0AAD2AWE6_9RALS</name>
<dbReference type="Proteomes" id="UP001189915">
    <property type="component" value="Unassembled WGS sequence"/>
</dbReference>
<dbReference type="RefSeq" id="WP_316869426.1">
    <property type="nucleotide sequence ID" value="NZ_CATWAF010000002.1"/>
</dbReference>
<proteinExistence type="predicted"/>
<reference evidence="1 2" key="1">
    <citation type="submission" date="2023-07" db="EMBL/GenBank/DDBJ databases">
        <authorList>
            <person name="Peeters C."/>
        </authorList>
    </citation>
    <scope>NUCLEOTIDE SEQUENCE [LARGE SCALE GENOMIC DNA]</scope>
    <source>
        <strain evidence="1 2">LMG 18091</strain>
    </source>
</reference>
<dbReference type="EMBL" id="CATWAF010000002">
    <property type="protein sequence ID" value="CAJ0693305.1"/>
    <property type="molecule type" value="Genomic_DNA"/>
</dbReference>
<dbReference type="CDD" id="cd11532">
    <property type="entry name" value="NTP-PPase_COG4997"/>
    <property type="match status" value="1"/>
</dbReference>